<evidence type="ECO:0000313" key="2">
    <source>
        <dbReference type="Proteomes" id="UP000789739"/>
    </source>
</evidence>
<proteinExistence type="predicted"/>
<dbReference type="Gene3D" id="3.20.20.80">
    <property type="entry name" value="Glycosidases"/>
    <property type="match status" value="1"/>
</dbReference>
<name>A0A9N9H1P7_9GLOM</name>
<organism evidence="1 2">
    <name type="scientific">Paraglomus brasilianum</name>
    <dbReference type="NCBI Taxonomy" id="144538"/>
    <lineage>
        <taxon>Eukaryota</taxon>
        <taxon>Fungi</taxon>
        <taxon>Fungi incertae sedis</taxon>
        <taxon>Mucoromycota</taxon>
        <taxon>Glomeromycotina</taxon>
        <taxon>Glomeromycetes</taxon>
        <taxon>Paraglomerales</taxon>
        <taxon>Paraglomeraceae</taxon>
        <taxon>Paraglomus</taxon>
    </lineage>
</organism>
<keyword evidence="2" id="KW-1185">Reference proteome</keyword>
<dbReference type="AlphaFoldDB" id="A0A9N9H1P7"/>
<feature type="non-terminal residue" evidence="1">
    <location>
        <position position="1"/>
    </location>
</feature>
<comment type="caution">
    <text evidence="1">The sequence shown here is derived from an EMBL/GenBank/DDBJ whole genome shotgun (WGS) entry which is preliminary data.</text>
</comment>
<reference evidence="1" key="1">
    <citation type="submission" date="2021-06" db="EMBL/GenBank/DDBJ databases">
        <authorList>
            <person name="Kallberg Y."/>
            <person name="Tangrot J."/>
            <person name="Rosling A."/>
        </authorList>
    </citation>
    <scope>NUCLEOTIDE SEQUENCE</scope>
    <source>
        <strain evidence="1">BR232B</strain>
    </source>
</reference>
<accession>A0A9N9H1P7</accession>
<dbReference type="Proteomes" id="UP000789739">
    <property type="component" value="Unassembled WGS sequence"/>
</dbReference>
<evidence type="ECO:0000313" key="1">
    <source>
        <dbReference type="EMBL" id="CAG8650201.1"/>
    </source>
</evidence>
<dbReference type="OrthoDB" id="406631at2759"/>
<sequence>AHVWVENWGYYDSNDPSTENHSRAENFMLNFIDKRSTEELEKPYILQNMLTNEQSLSLEKLRSFGGQAFWAYAGFARLDDSPPQWLGVPPHEPAGWY</sequence>
<gene>
    <name evidence="1" type="ORF">PBRASI_LOCUS10228</name>
</gene>
<protein>
    <submittedName>
        <fullName evidence="1">6288_t:CDS:1</fullName>
    </submittedName>
</protein>
<dbReference type="EMBL" id="CAJVPI010002836">
    <property type="protein sequence ID" value="CAG8650201.1"/>
    <property type="molecule type" value="Genomic_DNA"/>
</dbReference>